<keyword evidence="5" id="KW-1185">Reference proteome</keyword>
<proteinExistence type="inferred from homology"/>
<evidence type="ECO:0000313" key="4">
    <source>
        <dbReference type="EMBL" id="KAL2347875.1"/>
    </source>
</evidence>
<sequence>MVEFMREGGGGVDAGVGATVEERNLLSVAYKNMIGSSARRGASCPPSSEGGGGRKNEEHVSLVKEYKSKVEKELSQCRAGILNLLDSHLAPSAAAAESKVFYLKMKGDYHRYLAEFKVGDQRKTVAEDTILSYKAAQGEGHGNEDNNAIVMATHVEGMKSKGVKDDNELILILYEEDDGVGALNLLACVNDADD</sequence>
<reference evidence="4 5" key="1">
    <citation type="submission" date="2024-08" db="EMBL/GenBank/DDBJ databases">
        <title>Insights into the chromosomal genome structure of Flemingia macrophylla.</title>
        <authorList>
            <person name="Ding Y."/>
            <person name="Zhao Y."/>
            <person name="Bi W."/>
            <person name="Wu M."/>
            <person name="Zhao G."/>
            <person name="Gong Y."/>
            <person name="Li W."/>
            <person name="Zhang P."/>
        </authorList>
    </citation>
    <scope>NUCLEOTIDE SEQUENCE [LARGE SCALE GENOMIC DNA]</scope>
    <source>
        <strain evidence="4">DYQJB</strain>
        <tissue evidence="4">Leaf</tissue>
    </source>
</reference>
<dbReference type="SMART" id="SM00101">
    <property type="entry name" value="14_3_3"/>
    <property type="match status" value="1"/>
</dbReference>
<evidence type="ECO:0000313" key="5">
    <source>
        <dbReference type="Proteomes" id="UP001603857"/>
    </source>
</evidence>
<comment type="caution">
    <text evidence="4">The sequence shown here is derived from an EMBL/GenBank/DDBJ whole genome shotgun (WGS) entry which is preliminary data.</text>
</comment>
<organism evidence="4 5">
    <name type="scientific">Flemingia macrophylla</name>
    <dbReference type="NCBI Taxonomy" id="520843"/>
    <lineage>
        <taxon>Eukaryota</taxon>
        <taxon>Viridiplantae</taxon>
        <taxon>Streptophyta</taxon>
        <taxon>Embryophyta</taxon>
        <taxon>Tracheophyta</taxon>
        <taxon>Spermatophyta</taxon>
        <taxon>Magnoliopsida</taxon>
        <taxon>eudicotyledons</taxon>
        <taxon>Gunneridae</taxon>
        <taxon>Pentapetalae</taxon>
        <taxon>rosids</taxon>
        <taxon>fabids</taxon>
        <taxon>Fabales</taxon>
        <taxon>Fabaceae</taxon>
        <taxon>Papilionoideae</taxon>
        <taxon>50 kb inversion clade</taxon>
        <taxon>NPAAA clade</taxon>
        <taxon>indigoferoid/millettioid clade</taxon>
        <taxon>Phaseoleae</taxon>
        <taxon>Flemingia</taxon>
    </lineage>
</organism>
<name>A0ABD1NIC6_9FABA</name>
<dbReference type="PRINTS" id="PR00305">
    <property type="entry name" value="1433ZETA"/>
</dbReference>
<dbReference type="InterPro" id="IPR023410">
    <property type="entry name" value="14-3-3_domain"/>
</dbReference>
<accession>A0ABD1NIC6</accession>
<comment type="similarity">
    <text evidence="1">Belongs to the 14-3-3 family.</text>
</comment>
<dbReference type="EMBL" id="JBGMDY010000001">
    <property type="protein sequence ID" value="KAL2347875.1"/>
    <property type="molecule type" value="Genomic_DNA"/>
</dbReference>
<evidence type="ECO:0000256" key="2">
    <source>
        <dbReference type="SAM" id="MobiDB-lite"/>
    </source>
</evidence>
<dbReference type="Pfam" id="PF00244">
    <property type="entry name" value="14-3-3"/>
    <property type="match status" value="1"/>
</dbReference>
<dbReference type="PANTHER" id="PTHR18860">
    <property type="entry name" value="14-3-3 PROTEIN"/>
    <property type="match status" value="1"/>
</dbReference>
<evidence type="ECO:0000259" key="3">
    <source>
        <dbReference type="SMART" id="SM00101"/>
    </source>
</evidence>
<evidence type="ECO:0000256" key="1">
    <source>
        <dbReference type="ARBA" id="ARBA00006141"/>
    </source>
</evidence>
<dbReference type="AlphaFoldDB" id="A0ABD1NIC6"/>
<protein>
    <recommendedName>
        <fullName evidence="3">14-3-3 domain-containing protein</fullName>
    </recommendedName>
</protein>
<dbReference type="InterPro" id="IPR036815">
    <property type="entry name" value="14-3-3_dom_sf"/>
</dbReference>
<feature type="region of interest" description="Disordered" evidence="2">
    <location>
        <begin position="37"/>
        <end position="59"/>
    </location>
</feature>
<dbReference type="InterPro" id="IPR000308">
    <property type="entry name" value="14-3-3"/>
</dbReference>
<dbReference type="Gene3D" id="1.20.190.20">
    <property type="entry name" value="14-3-3 domain"/>
    <property type="match status" value="1"/>
</dbReference>
<gene>
    <name evidence="4" type="ORF">Fmac_001875</name>
</gene>
<dbReference type="Proteomes" id="UP001603857">
    <property type="component" value="Unassembled WGS sequence"/>
</dbReference>
<feature type="domain" description="14-3-3" evidence="3">
    <location>
        <begin position="1"/>
        <end position="182"/>
    </location>
</feature>
<dbReference type="SUPFAM" id="SSF48445">
    <property type="entry name" value="14-3-3 protein"/>
    <property type="match status" value="1"/>
</dbReference>